<feature type="chain" id="PRO_5014147905" evidence="3">
    <location>
        <begin position="28"/>
        <end position="519"/>
    </location>
</feature>
<dbReference type="GeneID" id="106535731"/>
<evidence type="ECO:0000256" key="2">
    <source>
        <dbReference type="SAM" id="Phobius"/>
    </source>
</evidence>
<feature type="region of interest" description="Disordered" evidence="1">
    <location>
        <begin position="251"/>
        <end position="271"/>
    </location>
</feature>
<dbReference type="RefSeq" id="XP_013888257.1">
    <property type="nucleotide sequence ID" value="XM_014032803.1"/>
</dbReference>
<accession>A0A2I4D7P6</accession>
<feature type="compositionally biased region" description="Basic and acidic residues" evidence="1">
    <location>
        <begin position="376"/>
        <end position="418"/>
    </location>
</feature>
<protein>
    <submittedName>
        <fullName evidence="5">Uncharacterized protein LOC106535731</fullName>
    </submittedName>
</protein>
<dbReference type="CDD" id="cd00096">
    <property type="entry name" value="Ig"/>
    <property type="match status" value="1"/>
</dbReference>
<sequence length="519" mass="58346">MDTDWIRFKMLTRWLTFMAFLAGSANSRSADSDWRAVTVVSICRVKGQPEVELILNCGDGKHEGWVQFWHTPFGDLQPSSGHTSSVFVHHNGSLVIPRPGRLHSGMYYCVLQHSERSTLWPYELHVGYIDQNTDDKNEQDNSCAAHRTKTSVRNEGVKDGVSDGMFVGAVVASVLVTFVVGFSAGALTRSYVLRCWHAVIMRLRSPKQRRRQADMPDHSSQVIITLPPMHESHTFETETTCDESSICGNVGSRVSVTTPSPPAKPKRSFRNREEKMRDAAYLEGCDYTEERMEEAGGSVGAIKEGSDEEETPQSFFCLEDEELQSETDEDKIIDERKEKEETGGGMGACKWSDEEETTQRFFYLDDEELQSETDEDKITDGEKEAATDEQEKRSEEEVGGEKEEEKTEEVKETERCEELDQSSAGAERGGENKETTMEDEAATSSSAPRRRVIRVYQYDEEGQKYCHLPDPGPEGPEPVPKLRQRSLSLTRLNAIMAAAAAGPMEARESEEAPHFHMEI</sequence>
<dbReference type="AlphaFoldDB" id="A0A2I4D7P6"/>
<feature type="compositionally biased region" description="Acidic residues" evidence="1">
    <location>
        <begin position="364"/>
        <end position="375"/>
    </location>
</feature>
<evidence type="ECO:0000313" key="5">
    <source>
        <dbReference type="RefSeq" id="XP_013888257.1"/>
    </source>
</evidence>
<gene>
    <name evidence="5" type="primary">LOC106535731</name>
</gene>
<keyword evidence="2" id="KW-0812">Transmembrane</keyword>
<dbReference type="SUPFAM" id="SSF48726">
    <property type="entry name" value="Immunoglobulin"/>
    <property type="match status" value="1"/>
</dbReference>
<organism evidence="4 5">
    <name type="scientific">Austrofundulus limnaeus</name>
    <name type="common">Annual killifish</name>
    <dbReference type="NCBI Taxonomy" id="52670"/>
    <lineage>
        <taxon>Eukaryota</taxon>
        <taxon>Metazoa</taxon>
        <taxon>Chordata</taxon>
        <taxon>Craniata</taxon>
        <taxon>Vertebrata</taxon>
        <taxon>Euteleostomi</taxon>
        <taxon>Actinopterygii</taxon>
        <taxon>Neopterygii</taxon>
        <taxon>Teleostei</taxon>
        <taxon>Neoteleostei</taxon>
        <taxon>Acanthomorphata</taxon>
        <taxon>Ovalentaria</taxon>
        <taxon>Atherinomorphae</taxon>
        <taxon>Cyprinodontiformes</taxon>
        <taxon>Rivulidae</taxon>
        <taxon>Austrofundulus</taxon>
    </lineage>
</organism>
<evidence type="ECO:0000256" key="3">
    <source>
        <dbReference type="SAM" id="SignalP"/>
    </source>
</evidence>
<dbReference type="Proteomes" id="UP000192220">
    <property type="component" value="Unplaced"/>
</dbReference>
<feature type="signal peptide" evidence="3">
    <location>
        <begin position="1"/>
        <end position="27"/>
    </location>
</feature>
<dbReference type="KEGG" id="alim:106535731"/>
<evidence type="ECO:0000256" key="1">
    <source>
        <dbReference type="SAM" id="MobiDB-lite"/>
    </source>
</evidence>
<name>A0A2I4D7P6_AUSLI</name>
<keyword evidence="2" id="KW-1133">Transmembrane helix</keyword>
<dbReference type="InterPro" id="IPR036179">
    <property type="entry name" value="Ig-like_dom_sf"/>
</dbReference>
<dbReference type="OrthoDB" id="660555at2759"/>
<reference evidence="5" key="1">
    <citation type="submission" date="2025-08" db="UniProtKB">
        <authorList>
            <consortium name="RefSeq"/>
        </authorList>
    </citation>
    <scope>IDENTIFICATION</scope>
    <source>
        <strain evidence="5">Quisiro</strain>
        <tissue evidence="5">Liver</tissue>
    </source>
</reference>
<proteinExistence type="predicted"/>
<keyword evidence="3" id="KW-0732">Signal</keyword>
<keyword evidence="2" id="KW-0472">Membrane</keyword>
<feature type="compositionally biased region" description="Basic and acidic residues" evidence="1">
    <location>
        <begin position="333"/>
        <end position="342"/>
    </location>
</feature>
<evidence type="ECO:0000313" key="4">
    <source>
        <dbReference type="Proteomes" id="UP000192220"/>
    </source>
</evidence>
<feature type="compositionally biased region" description="Acidic residues" evidence="1">
    <location>
        <begin position="318"/>
        <end position="332"/>
    </location>
</feature>
<feature type="transmembrane region" description="Helical" evidence="2">
    <location>
        <begin position="165"/>
        <end position="187"/>
    </location>
</feature>
<keyword evidence="4" id="KW-1185">Reference proteome</keyword>
<dbReference type="InParanoid" id="A0A2I4D7P6"/>
<feature type="region of interest" description="Disordered" evidence="1">
    <location>
        <begin position="298"/>
        <end position="453"/>
    </location>
</feature>